<sequence length="63" mass="7142">MKDKDAKKNARRKLPVTRAKEGKVVVVDMNEMVLAPVIGTGREENGFVLIKRKAEYKKPLFAQ</sequence>
<evidence type="ECO:0000313" key="2">
    <source>
        <dbReference type="Proteomes" id="UP000665561"/>
    </source>
</evidence>
<proteinExistence type="predicted"/>
<protein>
    <submittedName>
        <fullName evidence="1">Uncharacterized protein</fullName>
    </submittedName>
</protein>
<keyword evidence="2" id="KW-1185">Reference proteome</keyword>
<evidence type="ECO:0000313" key="1">
    <source>
        <dbReference type="EMBL" id="NBD24513.1"/>
    </source>
</evidence>
<reference evidence="1 2" key="1">
    <citation type="submission" date="2020-01" db="EMBL/GenBank/DDBJ databases">
        <title>Paenibacillus soybeanensis sp. nov. isolated from the nodules of soybean (Glycine max(L.) Merr).</title>
        <authorList>
            <person name="Wang H."/>
        </authorList>
    </citation>
    <scope>NUCLEOTIDE SEQUENCE [LARGE SCALE GENOMIC DNA]</scope>
    <source>
        <strain evidence="1 2">T1</strain>
    </source>
</reference>
<organism evidence="1 2">
    <name type="scientific">Paenibacillus glycinis</name>
    <dbReference type="NCBI Taxonomy" id="2697035"/>
    <lineage>
        <taxon>Bacteria</taxon>
        <taxon>Bacillati</taxon>
        <taxon>Bacillota</taxon>
        <taxon>Bacilli</taxon>
        <taxon>Bacillales</taxon>
        <taxon>Paenibacillaceae</taxon>
        <taxon>Paenibacillus</taxon>
    </lineage>
</organism>
<accession>A0ABW9XPS0</accession>
<dbReference type="RefSeq" id="WP_161743312.1">
    <property type="nucleotide sequence ID" value="NZ_JAAAMV010000007.1"/>
</dbReference>
<dbReference type="Proteomes" id="UP000665561">
    <property type="component" value="Unassembled WGS sequence"/>
</dbReference>
<gene>
    <name evidence="1" type="ORF">GT019_11580</name>
</gene>
<comment type="caution">
    <text evidence="1">The sequence shown here is derived from an EMBL/GenBank/DDBJ whole genome shotgun (WGS) entry which is preliminary data.</text>
</comment>
<dbReference type="EMBL" id="JAAAMV010000007">
    <property type="protein sequence ID" value="NBD24513.1"/>
    <property type="molecule type" value="Genomic_DNA"/>
</dbReference>
<name>A0ABW9XPS0_9BACL</name>